<keyword evidence="2" id="KW-1185">Reference proteome</keyword>
<organism evidence="1 2">
    <name type="scientific">Aquatica leii</name>
    <dbReference type="NCBI Taxonomy" id="1421715"/>
    <lineage>
        <taxon>Eukaryota</taxon>
        <taxon>Metazoa</taxon>
        <taxon>Ecdysozoa</taxon>
        <taxon>Arthropoda</taxon>
        <taxon>Hexapoda</taxon>
        <taxon>Insecta</taxon>
        <taxon>Pterygota</taxon>
        <taxon>Neoptera</taxon>
        <taxon>Endopterygota</taxon>
        <taxon>Coleoptera</taxon>
        <taxon>Polyphaga</taxon>
        <taxon>Elateriformia</taxon>
        <taxon>Elateroidea</taxon>
        <taxon>Lampyridae</taxon>
        <taxon>Luciolinae</taxon>
        <taxon>Aquatica</taxon>
    </lineage>
</organism>
<accession>A0AAN7P254</accession>
<protein>
    <submittedName>
        <fullName evidence="1">Uncharacterized protein</fullName>
    </submittedName>
</protein>
<dbReference type="AlphaFoldDB" id="A0AAN7P254"/>
<sequence length="88" mass="10638">MFELKLLAIMFNVRERNLPEFSDLVTYYDNIENATTPAILVVRRYQWKTFYFPNRRHVELLWNSHTRFLNLRLQMNMEISASPDIVVS</sequence>
<proteinExistence type="predicted"/>
<dbReference type="EMBL" id="JARPUR010000005">
    <property type="protein sequence ID" value="KAK4875409.1"/>
    <property type="molecule type" value="Genomic_DNA"/>
</dbReference>
<reference evidence="2" key="1">
    <citation type="submission" date="2023-01" db="EMBL/GenBank/DDBJ databases">
        <title>Key to firefly adult light organ development and bioluminescence: homeobox transcription factors regulate luciferase expression and transportation to peroxisome.</title>
        <authorList>
            <person name="Fu X."/>
        </authorList>
    </citation>
    <scope>NUCLEOTIDE SEQUENCE [LARGE SCALE GENOMIC DNA]</scope>
</reference>
<evidence type="ECO:0000313" key="2">
    <source>
        <dbReference type="Proteomes" id="UP001353858"/>
    </source>
</evidence>
<comment type="caution">
    <text evidence="1">The sequence shown here is derived from an EMBL/GenBank/DDBJ whole genome shotgun (WGS) entry which is preliminary data.</text>
</comment>
<name>A0AAN7P254_9COLE</name>
<gene>
    <name evidence="1" type="ORF">RN001_011831</name>
</gene>
<evidence type="ECO:0000313" key="1">
    <source>
        <dbReference type="EMBL" id="KAK4875409.1"/>
    </source>
</evidence>
<dbReference type="Proteomes" id="UP001353858">
    <property type="component" value="Unassembled WGS sequence"/>
</dbReference>